<accession>M5GF18</accession>
<dbReference type="HOGENOM" id="CLU_073627_0_0_1"/>
<dbReference type="EMBL" id="JH795859">
    <property type="protein sequence ID" value="EJU03753.1"/>
    <property type="molecule type" value="Genomic_DNA"/>
</dbReference>
<keyword evidence="2" id="KW-1185">Reference proteome</keyword>
<dbReference type="AlphaFoldDB" id="M5GF18"/>
<dbReference type="RefSeq" id="XP_040630647.1">
    <property type="nucleotide sequence ID" value="XM_040769933.1"/>
</dbReference>
<name>M5GF18_DACPD</name>
<reference evidence="1 2" key="1">
    <citation type="journal article" date="2012" name="Science">
        <title>The Paleozoic origin of enzymatic lignin decomposition reconstructed from 31 fungal genomes.</title>
        <authorList>
            <person name="Floudas D."/>
            <person name="Binder M."/>
            <person name="Riley R."/>
            <person name="Barry K."/>
            <person name="Blanchette R.A."/>
            <person name="Henrissat B."/>
            <person name="Martinez A.T."/>
            <person name="Otillar R."/>
            <person name="Spatafora J.W."/>
            <person name="Yadav J.S."/>
            <person name="Aerts A."/>
            <person name="Benoit I."/>
            <person name="Boyd A."/>
            <person name="Carlson A."/>
            <person name="Copeland A."/>
            <person name="Coutinho P.M."/>
            <person name="de Vries R.P."/>
            <person name="Ferreira P."/>
            <person name="Findley K."/>
            <person name="Foster B."/>
            <person name="Gaskell J."/>
            <person name="Glotzer D."/>
            <person name="Gorecki P."/>
            <person name="Heitman J."/>
            <person name="Hesse C."/>
            <person name="Hori C."/>
            <person name="Igarashi K."/>
            <person name="Jurgens J.A."/>
            <person name="Kallen N."/>
            <person name="Kersten P."/>
            <person name="Kohler A."/>
            <person name="Kuees U."/>
            <person name="Kumar T.K.A."/>
            <person name="Kuo A."/>
            <person name="LaButti K."/>
            <person name="Larrondo L.F."/>
            <person name="Lindquist E."/>
            <person name="Ling A."/>
            <person name="Lombard V."/>
            <person name="Lucas S."/>
            <person name="Lundell T."/>
            <person name="Martin R."/>
            <person name="McLaughlin D.J."/>
            <person name="Morgenstern I."/>
            <person name="Morin E."/>
            <person name="Murat C."/>
            <person name="Nagy L.G."/>
            <person name="Nolan M."/>
            <person name="Ohm R.A."/>
            <person name="Patyshakuliyeva A."/>
            <person name="Rokas A."/>
            <person name="Ruiz-Duenas F.J."/>
            <person name="Sabat G."/>
            <person name="Salamov A."/>
            <person name="Samejima M."/>
            <person name="Schmutz J."/>
            <person name="Slot J.C."/>
            <person name="St John F."/>
            <person name="Stenlid J."/>
            <person name="Sun H."/>
            <person name="Sun S."/>
            <person name="Syed K."/>
            <person name="Tsang A."/>
            <person name="Wiebenga A."/>
            <person name="Young D."/>
            <person name="Pisabarro A."/>
            <person name="Eastwood D.C."/>
            <person name="Martin F."/>
            <person name="Cullen D."/>
            <person name="Grigoriev I.V."/>
            <person name="Hibbett D.S."/>
        </authorList>
    </citation>
    <scope>NUCLEOTIDE SEQUENCE [LARGE SCALE GENOMIC DNA]</scope>
    <source>
        <strain evidence="1 2">DJM-731 SS1</strain>
    </source>
</reference>
<gene>
    <name evidence="1" type="ORF">DACRYDRAFT_115087</name>
</gene>
<dbReference type="GeneID" id="63684995"/>
<evidence type="ECO:0000313" key="1">
    <source>
        <dbReference type="EMBL" id="EJU03753.1"/>
    </source>
</evidence>
<evidence type="ECO:0008006" key="3">
    <source>
        <dbReference type="Google" id="ProtNLM"/>
    </source>
</evidence>
<dbReference type="Proteomes" id="UP000030653">
    <property type="component" value="Unassembled WGS sequence"/>
</dbReference>
<evidence type="ECO:0000313" key="2">
    <source>
        <dbReference type="Proteomes" id="UP000030653"/>
    </source>
</evidence>
<organism evidence="1 2">
    <name type="scientific">Dacryopinax primogenitus (strain DJM 731)</name>
    <name type="common">Brown rot fungus</name>
    <dbReference type="NCBI Taxonomy" id="1858805"/>
    <lineage>
        <taxon>Eukaryota</taxon>
        <taxon>Fungi</taxon>
        <taxon>Dikarya</taxon>
        <taxon>Basidiomycota</taxon>
        <taxon>Agaricomycotina</taxon>
        <taxon>Dacrymycetes</taxon>
        <taxon>Dacrymycetales</taxon>
        <taxon>Dacrymycetaceae</taxon>
        <taxon>Dacryopinax</taxon>
    </lineage>
</organism>
<proteinExistence type="predicted"/>
<protein>
    <recommendedName>
        <fullName evidence="3">F-box domain-containing protein</fullName>
    </recommendedName>
</protein>
<sequence length="261" mass="29948">MPGALTLLHNPSDRDSPDCLNGAPRDVWHHLFTLCFDQDQEDGVLNLMFTCRYLHEIGVKFLYSQVNMFPSQHGTLLQYNNSKSLNVSDYLLKHRDVMRDVKLLCALEPFLPRFSFVSTLPFLRSLTLVRLKITEDVHSLLLDIPIFSSICFRRCSIGPGSKLSEMPVRTHAGLQCLEIYRMIVRTQIPFATGARDIALQEYLPFWSAWLGPSLQAIDFEEPIIFGYGRKRNAQFGYLDSLEPLFAVMPTTIMHMRFTKAI</sequence>